<organism evidence="1 2">
    <name type="scientific">Stakelama flava</name>
    <dbReference type="NCBI Taxonomy" id="2860338"/>
    <lineage>
        <taxon>Bacteria</taxon>
        <taxon>Pseudomonadati</taxon>
        <taxon>Pseudomonadota</taxon>
        <taxon>Alphaproteobacteria</taxon>
        <taxon>Sphingomonadales</taxon>
        <taxon>Sphingomonadaceae</taxon>
        <taxon>Stakelama</taxon>
    </lineage>
</organism>
<dbReference type="InterPro" id="IPR041492">
    <property type="entry name" value="HAD_2"/>
</dbReference>
<dbReference type="RefSeq" id="WP_219238230.1">
    <property type="nucleotide sequence ID" value="NZ_JAHWZX010000007.1"/>
</dbReference>
<dbReference type="SFLD" id="SFLDS00003">
    <property type="entry name" value="Haloacid_Dehalogenase"/>
    <property type="match status" value="1"/>
</dbReference>
<reference evidence="1 2" key="1">
    <citation type="submission" date="2021-07" db="EMBL/GenBank/DDBJ databases">
        <title>Stakelama flava sp. nov., a novel endophytic bacterium isolated from branch of Kandelia candel.</title>
        <authorList>
            <person name="Tuo L."/>
        </authorList>
    </citation>
    <scope>NUCLEOTIDE SEQUENCE [LARGE SCALE GENOMIC DNA]</scope>
    <source>
        <strain evidence="1 2">CBK3Z-3</strain>
    </source>
</reference>
<dbReference type="SFLD" id="SFLDG01135">
    <property type="entry name" value="C1.5.6:_HAD__Beta-PGM__Phospha"/>
    <property type="match status" value="1"/>
</dbReference>
<dbReference type="EMBL" id="JAHWZX010000007">
    <property type="protein sequence ID" value="MBW4331123.1"/>
    <property type="molecule type" value="Genomic_DNA"/>
</dbReference>
<dbReference type="PANTHER" id="PTHR43434:SF16">
    <property type="entry name" value="BLL8046 PROTEIN"/>
    <property type="match status" value="1"/>
</dbReference>
<dbReference type="Pfam" id="PF13419">
    <property type="entry name" value="HAD_2"/>
    <property type="match status" value="1"/>
</dbReference>
<dbReference type="Proteomes" id="UP001197214">
    <property type="component" value="Unassembled WGS sequence"/>
</dbReference>
<keyword evidence="2" id="KW-1185">Reference proteome</keyword>
<dbReference type="NCBIfam" id="TIGR01549">
    <property type="entry name" value="HAD-SF-IA-v1"/>
    <property type="match status" value="1"/>
</dbReference>
<dbReference type="InterPro" id="IPR006439">
    <property type="entry name" value="HAD-SF_hydro_IA"/>
</dbReference>
<keyword evidence="1" id="KW-0378">Hydrolase</keyword>
<dbReference type="PANTHER" id="PTHR43434">
    <property type="entry name" value="PHOSPHOGLYCOLATE PHOSPHATASE"/>
    <property type="match status" value="1"/>
</dbReference>
<protein>
    <submittedName>
        <fullName evidence="1">HAD family hydrolase</fullName>
    </submittedName>
</protein>
<evidence type="ECO:0000313" key="2">
    <source>
        <dbReference type="Proteomes" id="UP001197214"/>
    </source>
</evidence>
<evidence type="ECO:0000313" key="1">
    <source>
        <dbReference type="EMBL" id="MBW4331123.1"/>
    </source>
</evidence>
<dbReference type="GO" id="GO:0016787">
    <property type="term" value="F:hydrolase activity"/>
    <property type="evidence" value="ECO:0007669"/>
    <property type="project" value="UniProtKB-KW"/>
</dbReference>
<comment type="caution">
    <text evidence="1">The sequence shown here is derived from an EMBL/GenBank/DDBJ whole genome shotgun (WGS) entry which is preliminary data.</text>
</comment>
<sequence>MFDIDGTLVDSNDFHVEAWQCVFADAGHDITRDRIHGQIGKGGDQLVPALLPDLDEQAVDALCDRHGALFKREYIAQVEPFPHARDLVARVHDDGMQVVLASSASGDELDHYVDLMDLKPLMTAATASDDVDRTKPAPDIFAAALAELPDLGAGDAVVIGDTPYDMRAAKRCGIARIAVRSGGFSDGTLREAGADAIHDDLATLLREYDRSMLGVGRG</sequence>
<accession>A0ABS6XMW8</accession>
<proteinExistence type="predicted"/>
<name>A0ABS6XMW8_9SPHN</name>
<dbReference type="SFLD" id="SFLDG01129">
    <property type="entry name" value="C1.5:_HAD__Beta-PGM__Phosphata"/>
    <property type="match status" value="1"/>
</dbReference>
<gene>
    <name evidence="1" type="ORF">KY084_09595</name>
</gene>
<dbReference type="InterPro" id="IPR050155">
    <property type="entry name" value="HAD-like_hydrolase_sf"/>
</dbReference>